<dbReference type="Gene3D" id="3.40.50.10190">
    <property type="entry name" value="BRCT domain"/>
    <property type="match status" value="1"/>
</dbReference>
<protein>
    <recommendedName>
        <fullName evidence="6">BRCT domain-containing protein</fullName>
    </recommendedName>
</protein>
<evidence type="ECO:0000256" key="1">
    <source>
        <dbReference type="SAM" id="MobiDB-lite"/>
    </source>
</evidence>
<dbReference type="Pfam" id="PF00533">
    <property type="entry name" value="BRCT"/>
    <property type="match status" value="1"/>
</dbReference>
<dbReference type="InterPro" id="IPR008893">
    <property type="entry name" value="WGR_domain"/>
</dbReference>
<feature type="compositionally biased region" description="Basic and acidic residues" evidence="1">
    <location>
        <begin position="339"/>
        <end position="348"/>
    </location>
</feature>
<dbReference type="OrthoDB" id="342264at2759"/>
<gene>
    <name evidence="4" type="ORF">K431DRAFT_312109</name>
</gene>
<reference evidence="4" key="1">
    <citation type="journal article" date="2020" name="Stud. Mycol.">
        <title>101 Dothideomycetes genomes: a test case for predicting lifestyles and emergence of pathogens.</title>
        <authorList>
            <person name="Haridas S."/>
            <person name="Albert R."/>
            <person name="Binder M."/>
            <person name="Bloem J."/>
            <person name="Labutti K."/>
            <person name="Salamov A."/>
            <person name="Andreopoulos B."/>
            <person name="Baker S."/>
            <person name="Barry K."/>
            <person name="Bills G."/>
            <person name="Bluhm B."/>
            <person name="Cannon C."/>
            <person name="Castanera R."/>
            <person name="Culley D."/>
            <person name="Daum C."/>
            <person name="Ezra D."/>
            <person name="Gonzalez J."/>
            <person name="Henrissat B."/>
            <person name="Kuo A."/>
            <person name="Liang C."/>
            <person name="Lipzen A."/>
            <person name="Lutzoni F."/>
            <person name="Magnuson J."/>
            <person name="Mondo S."/>
            <person name="Nolan M."/>
            <person name="Ohm R."/>
            <person name="Pangilinan J."/>
            <person name="Park H.-J."/>
            <person name="Ramirez L."/>
            <person name="Alfaro M."/>
            <person name="Sun H."/>
            <person name="Tritt A."/>
            <person name="Yoshinaga Y."/>
            <person name="Zwiers L.-H."/>
            <person name="Turgeon B."/>
            <person name="Goodwin S."/>
            <person name="Spatafora J."/>
            <person name="Crous P."/>
            <person name="Grigoriev I."/>
        </authorList>
    </citation>
    <scope>NUCLEOTIDE SEQUENCE</scope>
    <source>
        <strain evidence="4">CBS 116435</strain>
    </source>
</reference>
<evidence type="ECO:0000313" key="4">
    <source>
        <dbReference type="EMBL" id="KAF2721914.1"/>
    </source>
</evidence>
<evidence type="ECO:0000313" key="5">
    <source>
        <dbReference type="Proteomes" id="UP000799441"/>
    </source>
</evidence>
<dbReference type="Proteomes" id="UP000799441">
    <property type="component" value="Unassembled WGS sequence"/>
</dbReference>
<feature type="region of interest" description="Disordered" evidence="1">
    <location>
        <begin position="317"/>
        <end position="348"/>
    </location>
</feature>
<sequence length="649" mass="73731">MPNYFKDLEIVTLQPSQDYKSDWSLDKLKGWIKHAAGKHQQKLTDKATHLVVSREAWEKRLDIVQRALQTNQYNQEDGRSQRIKIVSWDWLDDSLVKKVRRPEGPYDFEKMERRQQHESWNTEKAAGRQQNLVDGPNNVAGLMREVFRKETERPFTEQERMTMEEEDKASMRERLRIQKEQKTEVELLRRQFREEHHSVFLKGVKRARDELMTENYHIYQDSTGFKYEVALTKVLAQQNRNERIILTIYESNSLPHTYAMNTLRAGTGKTPETNTVVAVGSTYELAFLCFRKIFSDFIGIEWDDRIEIGLARTKRERAERNSKAFTQPASARIARRKGQSNDDKVAKEAEDRWVQQRLAFNKAKFEYYPPAYGPVGWLEPGQEQNVEILQAMLTGRRPRPLVRDQNQVDWQRRFSRELQEAGLGLADGANSFVSGPEPGLNPTNYVQTPAPICNRASDSHFGLGGFVGESTPFCLNNRAPSRAATVFDFDEFNSNGVTERYNTPDSTARLTPNLVFSRATTATPDDDVAASAYTMAGAIQVAESRATTPNHAGRYEVVEDSTTPDHLEQVGMRQKLQAHSTADPRLRGRSIGNESATVDIVHASPSLQASMSESALGKRKRVSCSEGEDEDVVNGVGNPTGSIEPPEVE</sequence>
<evidence type="ECO:0008006" key="6">
    <source>
        <dbReference type="Google" id="ProtNLM"/>
    </source>
</evidence>
<accession>A0A9P4Q8T9</accession>
<evidence type="ECO:0000259" key="3">
    <source>
        <dbReference type="PROSITE" id="PS51977"/>
    </source>
</evidence>
<dbReference type="SUPFAM" id="SSF52113">
    <property type="entry name" value="BRCT domain"/>
    <property type="match status" value="1"/>
</dbReference>
<evidence type="ECO:0000259" key="2">
    <source>
        <dbReference type="PROSITE" id="PS50172"/>
    </source>
</evidence>
<feature type="region of interest" description="Disordered" evidence="1">
    <location>
        <begin position="609"/>
        <end position="649"/>
    </location>
</feature>
<feature type="region of interest" description="Disordered" evidence="1">
    <location>
        <begin position="574"/>
        <end position="593"/>
    </location>
</feature>
<dbReference type="InterPro" id="IPR001357">
    <property type="entry name" value="BRCT_dom"/>
</dbReference>
<dbReference type="PROSITE" id="PS50172">
    <property type="entry name" value="BRCT"/>
    <property type="match status" value="1"/>
</dbReference>
<organism evidence="4 5">
    <name type="scientific">Polychaeton citri CBS 116435</name>
    <dbReference type="NCBI Taxonomy" id="1314669"/>
    <lineage>
        <taxon>Eukaryota</taxon>
        <taxon>Fungi</taxon>
        <taxon>Dikarya</taxon>
        <taxon>Ascomycota</taxon>
        <taxon>Pezizomycotina</taxon>
        <taxon>Dothideomycetes</taxon>
        <taxon>Dothideomycetidae</taxon>
        <taxon>Capnodiales</taxon>
        <taxon>Capnodiaceae</taxon>
        <taxon>Polychaeton</taxon>
    </lineage>
</organism>
<dbReference type="AlphaFoldDB" id="A0A9P4Q8T9"/>
<comment type="caution">
    <text evidence="4">The sequence shown here is derived from an EMBL/GenBank/DDBJ whole genome shotgun (WGS) entry which is preliminary data.</text>
</comment>
<proteinExistence type="predicted"/>
<feature type="domain" description="WGR" evidence="3">
    <location>
        <begin position="215"/>
        <end position="315"/>
    </location>
</feature>
<feature type="domain" description="BRCT" evidence="2">
    <location>
        <begin position="1"/>
        <end position="108"/>
    </location>
</feature>
<dbReference type="InterPro" id="IPR036420">
    <property type="entry name" value="BRCT_dom_sf"/>
</dbReference>
<keyword evidence="5" id="KW-1185">Reference proteome</keyword>
<dbReference type="PROSITE" id="PS51977">
    <property type="entry name" value="WGR"/>
    <property type="match status" value="1"/>
</dbReference>
<dbReference type="EMBL" id="MU003786">
    <property type="protein sequence ID" value="KAF2721914.1"/>
    <property type="molecule type" value="Genomic_DNA"/>
</dbReference>
<dbReference type="InterPro" id="IPR036930">
    <property type="entry name" value="WGR_dom_sf"/>
</dbReference>
<dbReference type="SUPFAM" id="SSF142921">
    <property type="entry name" value="WGR domain-like"/>
    <property type="match status" value="1"/>
</dbReference>
<name>A0A9P4Q8T9_9PEZI</name>